<reference evidence="17" key="1">
    <citation type="submission" date="2021-01" db="UniProtKB">
        <authorList>
            <consortium name="EnsemblPlants"/>
        </authorList>
    </citation>
    <scope>IDENTIFICATION</scope>
</reference>
<keyword evidence="11 13" id="KW-1071">Ligand-gated ion channel</keyword>
<keyword evidence="5" id="KW-0732">Signal</keyword>
<dbReference type="AlphaFoldDB" id="A0A7N0ZSC6"/>
<dbReference type="PIRSF" id="PIRSF037090">
    <property type="entry name" value="Iontro_Glu-like_rcpt_pln"/>
    <property type="match status" value="1"/>
</dbReference>
<keyword evidence="3 13" id="KW-0813">Transport</keyword>
<dbReference type="FunFam" id="3.40.190.10:FF:000039">
    <property type="entry name" value="Glutamate receptor"/>
    <property type="match status" value="1"/>
</dbReference>
<dbReference type="EnsemblPlants" id="Kaladp0024s0637.1.v1.1">
    <property type="protein sequence ID" value="Kaladp0024s0637.1.v1.1"/>
    <property type="gene ID" value="Kaladp0024s0637.v1.1"/>
</dbReference>
<feature type="disulfide bond" evidence="14">
    <location>
        <begin position="773"/>
        <end position="827"/>
    </location>
</feature>
<organism evidence="17 18">
    <name type="scientific">Kalanchoe fedtschenkoi</name>
    <name type="common">Lavender scallops</name>
    <name type="synonym">South American air plant</name>
    <dbReference type="NCBI Taxonomy" id="63787"/>
    <lineage>
        <taxon>Eukaryota</taxon>
        <taxon>Viridiplantae</taxon>
        <taxon>Streptophyta</taxon>
        <taxon>Embryophyta</taxon>
        <taxon>Tracheophyta</taxon>
        <taxon>Spermatophyta</taxon>
        <taxon>Magnoliopsida</taxon>
        <taxon>eudicotyledons</taxon>
        <taxon>Gunneridae</taxon>
        <taxon>Pentapetalae</taxon>
        <taxon>Saxifragales</taxon>
        <taxon>Crassulaceae</taxon>
        <taxon>Kalanchoe</taxon>
    </lineage>
</organism>
<evidence type="ECO:0000256" key="9">
    <source>
        <dbReference type="ARBA" id="ARBA00023170"/>
    </source>
</evidence>
<dbReference type="Gene3D" id="3.40.190.10">
    <property type="entry name" value="Periplasmic binding protein-like II"/>
    <property type="match status" value="3"/>
</dbReference>
<sequence>MLSTFYSIFMNTTWFSSFLCLWIWSICCLYAVDTVVSARPSSVNIGCAISLSSSIGKVAKIAIDAAIEDVNSSPAVLGDTRLNIYIRDIQSNGFLGIIETLQLLENEAVAIIGGETAVIARVVSRLANDLSVPLLSFSATYPSMSPLQQPFFVLTAQSDNFQMAAIATMIHYYGWSDVVAVYTDDDDGRNGITALADKLAEVHCSISSRAVLKPQMSRDDITDKLVQVGSVRTRIIVLHVPVASGLMVFDVAYLLNMTRNGYVWIATSWLSTIIDTDGPLPAEVRKKIQGVLTLRMHTQDSKLKRSFFSRWKNLTSTEAFSDAPGLNMYGLYAYDTVWLIANALDSFFKDGGNVSFTNVGKLYDGGSTLFNLDKLKIFDGGDLLLNKIEQINVTGIAGPISFTLDRHLSSPAYEILNVIGSEYRGIGYWSNLSGLSVLPPEALYSKEANLSSTTPQLSVVIWPGETTVKPHGWASTDNAELKIAVPNRVTYTELVSMDGQGTFNGFCIAVFEAVLKLLPYPVSYKLMPFGDGKINPNYTELLLLIAAGEYDAAVGDIAIVSDRVTLVDFTYPFFPGGLIVVAPIPIGESRHSMWAFLTPFTAQMWGMIGASFIVVGAVTWILEHRVNDEFRGPPGEQLMTTLWFSVSTLFTVHQEKVVSTLGKVVLIVWLFVVLIVNQSYIASLGSILTAERLTSRIQSARSLASSKDPIGYSMGSFVKDFLIDELRIPSSRLVPLSSPEEIDKAFQHGPNNGGIAAFIGERAYMELFLSTRCHLMIVGREITANGWAFAFQKDSPLAVDMSTAIVKLAETDELQSIYATWLTDGACSSTGEVQLHADRLELRRFLGLFIVCAITCLLALIIFFAQTVWQFGRNNPEASSGRSSWSDLLQRLLAFLDKKRDIKPRKKRKRFEEISNQIDADE</sequence>
<comment type="similarity">
    <text evidence="2 13">Belongs to the glutamate-gated ion channel (TC 1.A.10.1) family.</text>
</comment>
<evidence type="ECO:0000256" key="12">
    <source>
        <dbReference type="ARBA" id="ARBA00023303"/>
    </source>
</evidence>
<evidence type="ECO:0000256" key="10">
    <source>
        <dbReference type="ARBA" id="ARBA00023180"/>
    </source>
</evidence>
<dbReference type="InterPro" id="IPR015683">
    <property type="entry name" value="Ionotropic_Glu_rcpt"/>
</dbReference>
<dbReference type="InterPro" id="IPR017103">
    <property type="entry name" value="Iontropic_Glu_rcpt_pln"/>
</dbReference>
<dbReference type="FunFam" id="1.10.287.70:FF:000037">
    <property type="entry name" value="Glutamate receptor"/>
    <property type="match status" value="1"/>
</dbReference>
<dbReference type="Pfam" id="PF00060">
    <property type="entry name" value="Lig_chan"/>
    <property type="match status" value="1"/>
</dbReference>
<protein>
    <recommendedName>
        <fullName evidence="13">Glutamate receptor</fullName>
    </recommendedName>
</protein>
<evidence type="ECO:0000256" key="3">
    <source>
        <dbReference type="ARBA" id="ARBA00022448"/>
    </source>
</evidence>
<keyword evidence="8 13" id="KW-0472">Membrane</keyword>
<keyword evidence="7 13" id="KW-0406">Ion transport</keyword>
<evidence type="ECO:0000256" key="8">
    <source>
        <dbReference type="ARBA" id="ARBA00023136"/>
    </source>
</evidence>
<dbReference type="GO" id="GO:0015276">
    <property type="term" value="F:ligand-gated monoatomic ion channel activity"/>
    <property type="evidence" value="ECO:0007669"/>
    <property type="project" value="InterPro"/>
</dbReference>
<keyword evidence="14" id="KW-1015">Disulfide bond</keyword>
<dbReference type="Gramene" id="Kaladp0024s0637.1.v1.1">
    <property type="protein sequence ID" value="Kaladp0024s0637.1.v1.1"/>
    <property type="gene ID" value="Kaladp0024s0637.v1.1"/>
</dbReference>
<dbReference type="Proteomes" id="UP000594263">
    <property type="component" value="Unplaced"/>
</dbReference>
<feature type="domain" description="Ionotropic glutamate receptor C-terminal" evidence="16">
    <location>
        <begin position="482"/>
        <end position="824"/>
    </location>
</feature>
<name>A0A7N0ZSC6_KALFE</name>
<keyword evidence="18" id="KW-1185">Reference proteome</keyword>
<keyword evidence="9 13" id="KW-0675">Receptor</keyword>
<evidence type="ECO:0000313" key="18">
    <source>
        <dbReference type="Proteomes" id="UP000594263"/>
    </source>
</evidence>
<accession>A0A7N0ZSC6</accession>
<evidence type="ECO:0000256" key="2">
    <source>
        <dbReference type="ARBA" id="ARBA00008685"/>
    </source>
</evidence>
<dbReference type="Gene3D" id="3.40.50.2300">
    <property type="match status" value="2"/>
</dbReference>
<evidence type="ECO:0000256" key="13">
    <source>
        <dbReference type="PIRNR" id="PIRNR037090"/>
    </source>
</evidence>
<keyword evidence="4 15" id="KW-0812">Transmembrane</keyword>
<evidence type="ECO:0000256" key="4">
    <source>
        <dbReference type="ARBA" id="ARBA00022692"/>
    </source>
</evidence>
<evidence type="ECO:0000256" key="7">
    <source>
        <dbReference type="ARBA" id="ARBA00023065"/>
    </source>
</evidence>
<dbReference type="PRINTS" id="PR01176">
    <property type="entry name" value="GABABRECEPTR"/>
</dbReference>
<dbReference type="Gene3D" id="1.10.287.70">
    <property type="match status" value="1"/>
</dbReference>
<dbReference type="SMART" id="SM00079">
    <property type="entry name" value="PBPe"/>
    <property type="match status" value="1"/>
</dbReference>
<dbReference type="SUPFAM" id="SSF53822">
    <property type="entry name" value="Periplasmic binding protein-like I"/>
    <property type="match status" value="1"/>
</dbReference>
<dbReference type="InterPro" id="IPR001320">
    <property type="entry name" value="Iontro_rcpt_C"/>
</dbReference>
<feature type="transmembrane region" description="Helical" evidence="15">
    <location>
        <begin position="845"/>
        <end position="869"/>
    </location>
</feature>
<dbReference type="FunFam" id="3.40.190.10:FF:000054">
    <property type="entry name" value="Glutamate receptor"/>
    <property type="match status" value="1"/>
</dbReference>
<dbReference type="OMA" id="WIATEAF"/>
<dbReference type="InterPro" id="IPR028082">
    <property type="entry name" value="Peripla_BP_I"/>
</dbReference>
<feature type="transmembrane region" description="Helical" evidence="15">
    <location>
        <begin position="666"/>
        <end position="688"/>
    </location>
</feature>
<feature type="transmembrane region" description="Helical" evidence="15">
    <location>
        <begin position="569"/>
        <end position="587"/>
    </location>
</feature>
<dbReference type="Pfam" id="PF01094">
    <property type="entry name" value="ANF_receptor"/>
    <property type="match status" value="1"/>
</dbReference>
<comment type="subcellular location">
    <subcellularLocation>
        <location evidence="1">Membrane</location>
        <topology evidence="1">Multi-pass membrane protein</topology>
    </subcellularLocation>
</comment>
<feature type="transmembrane region" description="Helical" evidence="15">
    <location>
        <begin position="594"/>
        <end position="622"/>
    </location>
</feature>
<evidence type="ECO:0000256" key="11">
    <source>
        <dbReference type="ARBA" id="ARBA00023286"/>
    </source>
</evidence>
<keyword evidence="12 13" id="KW-0407">Ion channel</keyword>
<dbReference type="PANTHER" id="PTHR18966">
    <property type="entry name" value="IONOTROPIC GLUTAMATE RECEPTOR"/>
    <property type="match status" value="1"/>
</dbReference>
<evidence type="ECO:0000256" key="14">
    <source>
        <dbReference type="PIRSR" id="PIRSR037090-50"/>
    </source>
</evidence>
<dbReference type="InterPro" id="IPR001828">
    <property type="entry name" value="ANF_lig-bd_rcpt"/>
</dbReference>
<proteinExistence type="inferred from homology"/>
<evidence type="ECO:0000313" key="17">
    <source>
        <dbReference type="EnsemblPlants" id="Kaladp0024s0637.1.v1.1"/>
    </source>
</evidence>
<evidence type="ECO:0000259" key="16">
    <source>
        <dbReference type="SMART" id="SM00079"/>
    </source>
</evidence>
<dbReference type="FunFam" id="3.40.50.2300:FF:000081">
    <property type="entry name" value="Glutamate receptor"/>
    <property type="match status" value="1"/>
</dbReference>
<evidence type="ECO:0000256" key="15">
    <source>
        <dbReference type="SAM" id="Phobius"/>
    </source>
</evidence>
<evidence type="ECO:0000256" key="1">
    <source>
        <dbReference type="ARBA" id="ARBA00004141"/>
    </source>
</evidence>
<dbReference type="GO" id="GO:0016020">
    <property type="term" value="C:membrane"/>
    <property type="evidence" value="ECO:0007669"/>
    <property type="project" value="UniProtKB-SubCell"/>
</dbReference>
<keyword evidence="6 15" id="KW-1133">Transmembrane helix</keyword>
<keyword evidence="10" id="KW-0325">Glycoprotein</keyword>
<evidence type="ECO:0000256" key="5">
    <source>
        <dbReference type="ARBA" id="ARBA00022729"/>
    </source>
</evidence>
<evidence type="ECO:0000256" key="6">
    <source>
        <dbReference type="ARBA" id="ARBA00022989"/>
    </source>
</evidence>
<comment type="function">
    <text evidence="13">Glutamate-gated receptor that probably acts as non-selective cation channel.</text>
</comment>
<dbReference type="SUPFAM" id="SSF53850">
    <property type="entry name" value="Periplasmic binding protein-like II"/>
    <property type="match status" value="1"/>
</dbReference>